<dbReference type="RefSeq" id="XP_019292867.2">
    <property type="nucleotide sequence ID" value="XM_019437322.2"/>
</dbReference>
<keyword evidence="7" id="KW-0636">Prenylation</keyword>
<dbReference type="SMART" id="SM00175">
    <property type="entry name" value="RAB"/>
    <property type="match status" value="1"/>
</dbReference>
<dbReference type="FunFam" id="3.40.50.300:FF:001447">
    <property type="entry name" value="Ras-related protein Rab-1B"/>
    <property type="match status" value="1"/>
</dbReference>
<protein>
    <recommendedName>
        <fullName evidence="3">small monomeric GTPase</fullName>
        <ecNumber evidence="3">3.6.5.2</ecNumber>
    </recommendedName>
</protein>
<dbReference type="SUPFAM" id="SSF52540">
    <property type="entry name" value="P-loop containing nucleoside triphosphate hydrolases"/>
    <property type="match status" value="1"/>
</dbReference>
<evidence type="ECO:0000256" key="2">
    <source>
        <dbReference type="ARBA" id="ARBA00006270"/>
    </source>
</evidence>
<evidence type="ECO:0000256" key="6">
    <source>
        <dbReference type="ARBA" id="ARBA00023134"/>
    </source>
</evidence>
<dbReference type="Pfam" id="PF00071">
    <property type="entry name" value="Ras"/>
    <property type="match status" value="1"/>
</dbReference>
<evidence type="ECO:0000256" key="4">
    <source>
        <dbReference type="ARBA" id="ARBA00022741"/>
    </source>
</evidence>
<dbReference type="InterPro" id="IPR001806">
    <property type="entry name" value="Small_GTPase"/>
</dbReference>
<dbReference type="GO" id="GO:0003925">
    <property type="term" value="F:G protein activity"/>
    <property type="evidence" value="ECO:0007669"/>
    <property type="project" value="UniProtKB-EC"/>
</dbReference>
<evidence type="ECO:0000313" key="11">
    <source>
        <dbReference type="RefSeq" id="XP_019292869.2"/>
    </source>
</evidence>
<dbReference type="GeneID" id="109259648"/>
<name>A0A9V1F0M4_PANPR</name>
<comment type="subcellular location">
    <subcellularLocation>
        <location evidence="1">Membrane</location>
        <topology evidence="1">Lipid-anchor</topology>
    </subcellularLocation>
</comment>
<dbReference type="GO" id="GO:0016020">
    <property type="term" value="C:membrane"/>
    <property type="evidence" value="ECO:0007669"/>
    <property type="project" value="UniProtKB-SubCell"/>
</dbReference>
<evidence type="ECO:0000256" key="1">
    <source>
        <dbReference type="ARBA" id="ARBA00004635"/>
    </source>
</evidence>
<comment type="catalytic activity">
    <reaction evidence="8">
        <text>GTP + H2O = GDP + phosphate + H(+)</text>
        <dbReference type="Rhea" id="RHEA:19669"/>
        <dbReference type="ChEBI" id="CHEBI:15377"/>
        <dbReference type="ChEBI" id="CHEBI:15378"/>
        <dbReference type="ChEBI" id="CHEBI:37565"/>
        <dbReference type="ChEBI" id="CHEBI:43474"/>
        <dbReference type="ChEBI" id="CHEBI:58189"/>
        <dbReference type="EC" id="3.6.5.2"/>
    </reaction>
    <physiologicalReaction direction="left-to-right" evidence="8">
        <dbReference type="Rhea" id="RHEA:19670"/>
    </physiologicalReaction>
</comment>
<dbReference type="KEGG" id="ppad:109259648"/>
<dbReference type="PRINTS" id="PR00449">
    <property type="entry name" value="RASTRNSFRMNG"/>
</dbReference>
<keyword evidence="9" id="KW-1185">Reference proteome</keyword>
<dbReference type="GO" id="GO:0005525">
    <property type="term" value="F:GTP binding"/>
    <property type="evidence" value="ECO:0007669"/>
    <property type="project" value="UniProtKB-KW"/>
</dbReference>
<dbReference type="CTD" id="57799"/>
<dbReference type="AlphaFoldDB" id="A0A9V1F0M4"/>
<sequence>MGTQGSPVKSYDYLLKFLLVGDSDVGKGEILESLQDGAAESPYAYSNGIDYKTTTILLDGRRVKLELWDTSGQGRFCTIFRSYSRGAQTLEDQSSSQACTFARLYVLRKHILLPRPRSLQSIQPSRLCISCCFCFASPGGAGRFGAGWPAAGAESGVLLPVMLLSRLVVAVRTVGSAWSALPDFAADDTASGVSSLLSLSYPRLRSERPCGSRKVQNTEAPGQPLCVVTCPTAVLSRGSRHEYLSVLDHWTVARVCCCWVLRWPWEAGASRGGPLESQGGDWGPGAGNVLFN</sequence>
<evidence type="ECO:0000313" key="9">
    <source>
        <dbReference type="Proteomes" id="UP001165780"/>
    </source>
</evidence>
<evidence type="ECO:0000256" key="7">
    <source>
        <dbReference type="ARBA" id="ARBA00023289"/>
    </source>
</evidence>
<proteinExistence type="inferred from homology"/>
<keyword evidence="4" id="KW-0547">Nucleotide-binding</keyword>
<evidence type="ECO:0000256" key="8">
    <source>
        <dbReference type="ARBA" id="ARBA00047660"/>
    </source>
</evidence>
<evidence type="ECO:0000256" key="5">
    <source>
        <dbReference type="ARBA" id="ARBA00022801"/>
    </source>
</evidence>
<gene>
    <name evidence="10 11 12" type="primary">RAB40C</name>
</gene>
<evidence type="ECO:0000313" key="10">
    <source>
        <dbReference type="RefSeq" id="XP_019292867.2"/>
    </source>
</evidence>
<organism evidence="9 10">
    <name type="scientific">Panthera pardus</name>
    <name type="common">Leopard</name>
    <name type="synonym">Felis pardus</name>
    <dbReference type="NCBI Taxonomy" id="9691"/>
    <lineage>
        <taxon>Eukaryota</taxon>
        <taxon>Metazoa</taxon>
        <taxon>Chordata</taxon>
        <taxon>Craniata</taxon>
        <taxon>Vertebrata</taxon>
        <taxon>Euteleostomi</taxon>
        <taxon>Mammalia</taxon>
        <taxon>Eutheria</taxon>
        <taxon>Laurasiatheria</taxon>
        <taxon>Carnivora</taxon>
        <taxon>Feliformia</taxon>
        <taxon>Felidae</taxon>
        <taxon>Pantherinae</taxon>
        <taxon>Panthera</taxon>
    </lineage>
</organism>
<dbReference type="RefSeq" id="XP_019292869.2">
    <property type="nucleotide sequence ID" value="XM_019437324.2"/>
</dbReference>
<dbReference type="InterPro" id="IPR027417">
    <property type="entry name" value="P-loop_NTPase"/>
</dbReference>
<keyword evidence="5" id="KW-0378">Hydrolase</keyword>
<reference evidence="10 11" key="1">
    <citation type="submission" date="2025-04" db="UniProtKB">
        <authorList>
            <consortium name="RefSeq"/>
        </authorList>
    </citation>
    <scope>IDENTIFICATION</scope>
    <source>
        <tissue evidence="10 11">Whole blood</tissue>
    </source>
</reference>
<dbReference type="PANTHER" id="PTHR47980">
    <property type="entry name" value="LD44762P"/>
    <property type="match status" value="1"/>
</dbReference>
<dbReference type="PROSITE" id="PS51419">
    <property type="entry name" value="RAB"/>
    <property type="match status" value="1"/>
</dbReference>
<keyword evidence="7" id="KW-0449">Lipoprotein</keyword>
<comment type="similarity">
    <text evidence="2">Belongs to the small GTPase superfamily. Rab family.</text>
</comment>
<evidence type="ECO:0000256" key="3">
    <source>
        <dbReference type="ARBA" id="ARBA00011984"/>
    </source>
</evidence>
<dbReference type="InterPro" id="IPR050305">
    <property type="entry name" value="Small_GTPase_Rab"/>
</dbReference>
<keyword evidence="6" id="KW-0342">GTP-binding</keyword>
<accession>A0A9V1F0M4</accession>
<dbReference type="EC" id="3.6.5.2" evidence="3"/>
<dbReference type="RefSeq" id="XP_053750163.1">
    <property type="nucleotide sequence ID" value="XM_053894188.1"/>
</dbReference>
<evidence type="ECO:0000313" key="12">
    <source>
        <dbReference type="RefSeq" id="XP_053750163.1"/>
    </source>
</evidence>
<dbReference type="Gene3D" id="3.40.50.300">
    <property type="entry name" value="P-loop containing nucleotide triphosphate hydrolases"/>
    <property type="match status" value="1"/>
</dbReference>
<dbReference type="Proteomes" id="UP001165780">
    <property type="component" value="Unplaced"/>
</dbReference>